<evidence type="ECO:0000259" key="2">
    <source>
        <dbReference type="Pfam" id="PF07693"/>
    </source>
</evidence>
<feature type="transmembrane region" description="Helical" evidence="1">
    <location>
        <begin position="82"/>
        <end position="101"/>
    </location>
</feature>
<dbReference type="InterPro" id="IPR027417">
    <property type="entry name" value="P-loop_NTPase"/>
</dbReference>
<feature type="transmembrane region" description="Helical" evidence="1">
    <location>
        <begin position="121"/>
        <end position="146"/>
    </location>
</feature>
<feature type="transmembrane region" description="Helical" evidence="1">
    <location>
        <begin position="208"/>
        <end position="230"/>
    </location>
</feature>
<dbReference type="Gene3D" id="3.40.50.300">
    <property type="entry name" value="P-loop containing nucleotide triphosphate hydrolases"/>
    <property type="match status" value="1"/>
</dbReference>
<feature type="non-terminal residue" evidence="3">
    <location>
        <position position="721"/>
    </location>
</feature>
<dbReference type="InterPro" id="IPR011646">
    <property type="entry name" value="KAP_P-loop"/>
</dbReference>
<evidence type="ECO:0000313" key="4">
    <source>
        <dbReference type="Proteomes" id="UP000309128"/>
    </source>
</evidence>
<name>A0A5S4FZ03_9ACTN</name>
<dbReference type="Pfam" id="PF07693">
    <property type="entry name" value="KAP_NTPase"/>
    <property type="match status" value="1"/>
</dbReference>
<comment type="caution">
    <text evidence="3">The sequence shown here is derived from an EMBL/GenBank/DDBJ whole genome shotgun (WGS) entry which is preliminary data.</text>
</comment>
<keyword evidence="1" id="KW-0472">Membrane</keyword>
<dbReference type="RefSeq" id="WP_211369758.1">
    <property type="nucleotide sequence ID" value="NZ_VCKY01000003.1"/>
</dbReference>
<dbReference type="AlphaFoldDB" id="A0A5S4FZ03"/>
<keyword evidence="4" id="KW-1185">Reference proteome</keyword>
<keyword evidence="1" id="KW-0812">Transmembrane</keyword>
<feature type="transmembrane region" description="Helical" evidence="1">
    <location>
        <begin position="167"/>
        <end position="188"/>
    </location>
</feature>
<proteinExistence type="predicted"/>
<dbReference type="SUPFAM" id="SSF52540">
    <property type="entry name" value="P-loop containing nucleoside triphosphate hydrolases"/>
    <property type="match status" value="1"/>
</dbReference>
<dbReference type="EMBL" id="VCKY01000003">
    <property type="protein sequence ID" value="TMR25341.1"/>
    <property type="molecule type" value="Genomic_DNA"/>
</dbReference>
<organism evidence="3 4">
    <name type="scientific">Nonomuraea turkmeniaca</name>
    <dbReference type="NCBI Taxonomy" id="103838"/>
    <lineage>
        <taxon>Bacteria</taxon>
        <taxon>Bacillati</taxon>
        <taxon>Actinomycetota</taxon>
        <taxon>Actinomycetes</taxon>
        <taxon>Streptosporangiales</taxon>
        <taxon>Streptosporangiaceae</taxon>
        <taxon>Nonomuraea</taxon>
    </lineage>
</organism>
<evidence type="ECO:0000313" key="3">
    <source>
        <dbReference type="EMBL" id="TMR25341.1"/>
    </source>
</evidence>
<accession>A0A5S4FZ03</accession>
<gene>
    <name evidence="3" type="ORF">ETD86_01800</name>
</gene>
<protein>
    <recommendedName>
        <fullName evidence="2">KAP NTPase domain-containing protein</fullName>
    </recommendedName>
</protein>
<keyword evidence="1" id="KW-1133">Transmembrane helix</keyword>
<reference evidence="3 4" key="1">
    <citation type="submission" date="2019-05" db="EMBL/GenBank/DDBJ databases">
        <title>Draft genome sequence of Nonomuraea turkmeniaca DSM 43926.</title>
        <authorList>
            <person name="Saricaoglu S."/>
            <person name="Isik K."/>
        </authorList>
    </citation>
    <scope>NUCLEOTIDE SEQUENCE [LARGE SCALE GENOMIC DNA]</scope>
    <source>
        <strain evidence="3 4">DSM 43926</strain>
    </source>
</reference>
<sequence>MTDEQQDKVFADLLTRALDEPELLASLKEPDAPSAEDLRDAALAERTLIMSQVRTAEEEYRRAAAEHQAQERRRRRRKGRTVVSASTGALVILAAGVAYGWSVELGDAQAERRAAALGDVVQNSVSSVAAIVVLGAIAGVVTYWLIHLLSPGVRAKQSGARDGQMAGSMLAGAMTMALFVFTALGTGLEQVAWHFVHQRLPGPGEGLGWEWPVAGGAAVGLVLAFLSFLLSFGDTSAKGSDLDERIHLGRLADDWETSLYASLLGFLRARISEQMSEQAARRYATALSLGPVPGLRRVRGLDWHVPTPAEHRLLLISSGMDGGSIALAGPRGVGKTELLKAFCTGGEDAKLAVELTAPVSYDRREFMLHLFAKLCERVVTADLKCSAEAAKHLQHIRFLRTTSGEVTAGGGWGSWTLSVKRGTSHARQPLSYPEIVQLLTDFLAVVGKELAAARPGRRLVVAVDELDRIMPVSSARDFLNELKVVFDVPHCLFVLSVSDEALKEAELATTGRRDAFDSAIDEVVRVEPLGYRTAVKLLDTRVIGLPEPFAALFYCLSGGMPRELLRTARAAVALVTPSGSRPLAEITAALVERELARTANSAGNGAAAPEELLRFFRADLVAEQGGLRELGDRIAEHAAMLPDGARLGMTLANRAYYLDTVSAIFSATLSKELITRASQPGHPGSFPALARAQHEIGTADALARSTLQKIRAAWHLDALPP</sequence>
<feature type="domain" description="KAP NTPase" evidence="2">
    <location>
        <begin position="321"/>
        <end position="510"/>
    </location>
</feature>
<evidence type="ECO:0000256" key="1">
    <source>
        <dbReference type="SAM" id="Phobius"/>
    </source>
</evidence>
<dbReference type="Proteomes" id="UP000309128">
    <property type="component" value="Unassembled WGS sequence"/>
</dbReference>